<proteinExistence type="inferred from homology"/>
<protein>
    <submittedName>
        <fullName evidence="5">Alpha-glycosidase</fullName>
    </submittedName>
</protein>
<dbReference type="EMBL" id="MAPZ01000009">
    <property type="protein sequence ID" value="OBY12471.1"/>
    <property type="molecule type" value="Genomic_DNA"/>
</dbReference>
<dbReference type="SUPFAM" id="SSF81296">
    <property type="entry name" value="E set domains"/>
    <property type="match status" value="1"/>
</dbReference>
<name>A0A174B5E1_9CLOT</name>
<dbReference type="InterPro" id="IPR014756">
    <property type="entry name" value="Ig_E-set"/>
</dbReference>
<accession>A0A174B5E1</accession>
<evidence type="ECO:0000313" key="6">
    <source>
        <dbReference type="Proteomes" id="UP000092714"/>
    </source>
</evidence>
<dbReference type="InterPro" id="IPR013783">
    <property type="entry name" value="Ig-like_fold"/>
</dbReference>
<dbReference type="SMART" id="SM00642">
    <property type="entry name" value="Aamy"/>
    <property type="match status" value="1"/>
</dbReference>
<dbReference type="PANTHER" id="PTHR10357">
    <property type="entry name" value="ALPHA-AMYLASE FAMILY MEMBER"/>
    <property type="match status" value="1"/>
</dbReference>
<evidence type="ECO:0000256" key="2">
    <source>
        <dbReference type="ARBA" id="ARBA00022801"/>
    </source>
</evidence>
<comment type="similarity">
    <text evidence="1">Belongs to the glycosyl hydrolase 13 family.</text>
</comment>
<dbReference type="InterPro" id="IPR004185">
    <property type="entry name" value="Glyco_hydro_13_lg-like_dom"/>
</dbReference>
<evidence type="ECO:0000313" key="5">
    <source>
        <dbReference type="EMBL" id="OBY12471.1"/>
    </source>
</evidence>
<dbReference type="Gene3D" id="3.20.20.80">
    <property type="entry name" value="Glycosidases"/>
    <property type="match status" value="1"/>
</dbReference>
<dbReference type="Gene3D" id="2.60.40.10">
    <property type="entry name" value="Immunoglobulins"/>
    <property type="match status" value="1"/>
</dbReference>
<comment type="caution">
    <text evidence="5">The sequence shown here is derived from an EMBL/GenBank/DDBJ whole genome shotgun (WGS) entry which is preliminary data.</text>
</comment>
<keyword evidence="2" id="KW-0378">Hydrolase</keyword>
<dbReference type="SUPFAM" id="SSF51445">
    <property type="entry name" value="(Trans)glycosidases"/>
    <property type="match status" value="1"/>
</dbReference>
<dbReference type="OrthoDB" id="9805159at2"/>
<dbReference type="PANTHER" id="PTHR10357:SF210">
    <property type="entry name" value="MALTODEXTRIN GLUCOSIDASE"/>
    <property type="match status" value="1"/>
</dbReference>
<dbReference type="Gene3D" id="2.60.40.1180">
    <property type="entry name" value="Golgi alpha-mannosidase II"/>
    <property type="match status" value="1"/>
</dbReference>
<dbReference type="Pfam" id="PF00128">
    <property type="entry name" value="Alpha-amylase"/>
    <property type="match status" value="1"/>
</dbReference>
<organism evidence="5 6">
    <name type="scientific">Clostridium paraputrificum</name>
    <dbReference type="NCBI Taxonomy" id="29363"/>
    <lineage>
        <taxon>Bacteria</taxon>
        <taxon>Bacillati</taxon>
        <taxon>Bacillota</taxon>
        <taxon>Clostridia</taxon>
        <taxon>Eubacteriales</taxon>
        <taxon>Clostridiaceae</taxon>
        <taxon>Clostridium</taxon>
    </lineage>
</organism>
<dbReference type="AlphaFoldDB" id="A0A174B5E1"/>
<dbReference type="CDD" id="cd02857">
    <property type="entry name" value="E_set_CDase_PDE_N"/>
    <property type="match status" value="1"/>
</dbReference>
<dbReference type="Proteomes" id="UP000092714">
    <property type="component" value="Unassembled WGS sequence"/>
</dbReference>
<keyword evidence="3 5" id="KW-0326">Glycosidase</keyword>
<dbReference type="InterPro" id="IPR006047">
    <property type="entry name" value="GH13_cat_dom"/>
</dbReference>
<keyword evidence="6" id="KW-1185">Reference proteome</keyword>
<dbReference type="GO" id="GO:0005975">
    <property type="term" value="P:carbohydrate metabolic process"/>
    <property type="evidence" value="ECO:0007669"/>
    <property type="project" value="InterPro"/>
</dbReference>
<dbReference type="InterPro" id="IPR017853">
    <property type="entry name" value="GH"/>
</dbReference>
<dbReference type="Pfam" id="PF02903">
    <property type="entry name" value="Alpha-amylase_N"/>
    <property type="match status" value="1"/>
</dbReference>
<reference evidence="5 6" key="1">
    <citation type="submission" date="2016-06" db="EMBL/GenBank/DDBJ databases">
        <authorList>
            <person name="Kjaerup R.B."/>
            <person name="Dalgaard T.S."/>
            <person name="Juul-Madsen H.R."/>
        </authorList>
    </citation>
    <scope>NUCLEOTIDE SEQUENCE [LARGE SCALE GENOMIC DNA]</scope>
    <source>
        <strain evidence="5 6">373-A1</strain>
    </source>
</reference>
<dbReference type="eggNOG" id="COG0366">
    <property type="taxonomic scope" value="Bacteria"/>
</dbReference>
<dbReference type="InterPro" id="IPR045857">
    <property type="entry name" value="O16G_dom_2"/>
</dbReference>
<evidence type="ECO:0000259" key="4">
    <source>
        <dbReference type="SMART" id="SM00642"/>
    </source>
</evidence>
<dbReference type="GO" id="GO:0004553">
    <property type="term" value="F:hydrolase activity, hydrolyzing O-glycosyl compounds"/>
    <property type="evidence" value="ECO:0007669"/>
    <property type="project" value="InterPro"/>
</dbReference>
<evidence type="ECO:0000256" key="3">
    <source>
        <dbReference type="ARBA" id="ARBA00023295"/>
    </source>
</evidence>
<dbReference type="CDD" id="cd11338">
    <property type="entry name" value="AmyAc_CMD"/>
    <property type="match status" value="1"/>
</dbReference>
<dbReference type="InterPro" id="IPR013780">
    <property type="entry name" value="Glyco_hydro_b"/>
</dbReference>
<evidence type="ECO:0000256" key="1">
    <source>
        <dbReference type="ARBA" id="ARBA00008061"/>
    </source>
</evidence>
<feature type="domain" description="Glycosyl hydrolase family 13 catalytic" evidence="4">
    <location>
        <begin position="161"/>
        <end position="528"/>
    </location>
</feature>
<dbReference type="Gene3D" id="3.90.400.10">
    <property type="entry name" value="Oligo-1,6-glucosidase, Domain 2"/>
    <property type="match status" value="1"/>
</dbReference>
<sequence length="608" mass="70854">MCGRITREGIFHLPKSNYSYGYDSETLHLRIRTKKGEVKKAYLRIGDPYIWEVGGADGGNLGAGGTGWKAETLPMKKEVETEYFDYWIGEYKPEKKRSRYAFILEGKEEKILFTEKKIYELGKNDDIYILSKVSDFFCFPYLNNIDVPKSPEWAKDMIWYQIFPDRFNNGDPSINPEGVEPWGTEPTGKNFMGGDLRGIIEKLDYLEDLGITGLYLCPIFKATSNHRYETIDYFQIDPALGDKETFKELVDELHKRNMKILLDGVFNHMGYFSPQWQDVIKNGEKSKFKDWFHINKFPAVDRPLEKLDGRNLNYETFGRTPKMPKLNTENPDVVEYLLKVGEYWSGEMNIDGWRLDVSNEIDHVFWRKFKERILAVNPNSYIVGEIWHDSLPWLMGDQFNGVMNYPLGDGIKDFFCYDCANGEEFKYMINKVNVSYPKQVNEVMFNLLDSHDTPRILTLAKGSKEKVKLALLFMFTQAGSPCIYYGTEIGMEGNQGNGQEFHRRCMAWDKEKQDKDMLDFTKKLINMRKVNPQLKALENKWVIAGKNTPVLIYKKEDITVIINNSKEEIVIPFMDELKNRKAFDVFNEENIDLKESIKLKGYEFKVLL</sequence>
<gene>
    <name evidence="5" type="ORF">CP373A1_02175</name>
</gene>